<organism evidence="8 9">
    <name type="scientific">Candidatus Andersenbacteria bacterium RIFCSPHIGHO2_12_FULL_45_11</name>
    <dbReference type="NCBI Taxonomy" id="1797281"/>
    <lineage>
        <taxon>Bacteria</taxon>
        <taxon>Candidatus Anderseniibacteriota</taxon>
    </lineage>
</organism>
<gene>
    <name evidence="7" type="primary">mltG</name>
    <name evidence="8" type="ORF">A3D99_04505</name>
</gene>
<keyword evidence="3 7" id="KW-1133">Transmembrane helix</keyword>
<evidence type="ECO:0000256" key="7">
    <source>
        <dbReference type="HAMAP-Rule" id="MF_02065"/>
    </source>
</evidence>
<comment type="catalytic activity">
    <reaction evidence="7">
        <text>a peptidoglycan chain = a peptidoglycan chain with N-acetyl-1,6-anhydromuramyl-[peptide] at the reducing end + a peptidoglycan chain with N-acetylglucosamine at the non-reducing end.</text>
        <dbReference type="EC" id="4.2.2.29"/>
    </reaction>
</comment>
<keyword evidence="5 7" id="KW-0456">Lyase</keyword>
<evidence type="ECO:0000256" key="5">
    <source>
        <dbReference type="ARBA" id="ARBA00023239"/>
    </source>
</evidence>
<evidence type="ECO:0000256" key="6">
    <source>
        <dbReference type="ARBA" id="ARBA00023316"/>
    </source>
</evidence>
<keyword evidence="4 7" id="KW-0472">Membrane</keyword>
<dbReference type="GO" id="GO:0009252">
    <property type="term" value="P:peptidoglycan biosynthetic process"/>
    <property type="evidence" value="ECO:0007669"/>
    <property type="project" value="UniProtKB-UniRule"/>
</dbReference>
<evidence type="ECO:0000256" key="1">
    <source>
        <dbReference type="ARBA" id="ARBA00022475"/>
    </source>
</evidence>
<comment type="function">
    <text evidence="7">Functions as a peptidoglycan terminase that cleaves nascent peptidoglycan strands endolytically to terminate their elongation.</text>
</comment>
<dbReference type="AlphaFoldDB" id="A0A1G1X401"/>
<evidence type="ECO:0000313" key="8">
    <source>
        <dbReference type="EMBL" id="OGY34300.1"/>
    </source>
</evidence>
<keyword evidence="2 7" id="KW-0812">Transmembrane</keyword>
<dbReference type="EMBL" id="MHHR01000016">
    <property type="protein sequence ID" value="OGY34300.1"/>
    <property type="molecule type" value="Genomic_DNA"/>
</dbReference>
<dbReference type="GO" id="GO:0005886">
    <property type="term" value="C:plasma membrane"/>
    <property type="evidence" value="ECO:0007669"/>
    <property type="project" value="UniProtKB-SubCell"/>
</dbReference>
<keyword evidence="6 7" id="KW-0961">Cell wall biogenesis/degradation</keyword>
<comment type="similarity">
    <text evidence="7">Belongs to the transglycosylase MltG family.</text>
</comment>
<evidence type="ECO:0000256" key="2">
    <source>
        <dbReference type="ARBA" id="ARBA00022692"/>
    </source>
</evidence>
<evidence type="ECO:0000256" key="4">
    <source>
        <dbReference type="ARBA" id="ARBA00023136"/>
    </source>
</evidence>
<comment type="subcellular location">
    <subcellularLocation>
        <location evidence="7">Cell membrane</location>
        <topology evidence="7">Single-pass membrane protein</topology>
    </subcellularLocation>
</comment>
<proteinExistence type="inferred from homology"/>
<dbReference type="GO" id="GO:0071555">
    <property type="term" value="P:cell wall organization"/>
    <property type="evidence" value="ECO:0007669"/>
    <property type="project" value="UniProtKB-KW"/>
</dbReference>
<dbReference type="HAMAP" id="MF_02065">
    <property type="entry name" value="MltG"/>
    <property type="match status" value="1"/>
</dbReference>
<evidence type="ECO:0000313" key="9">
    <source>
        <dbReference type="Proteomes" id="UP000177528"/>
    </source>
</evidence>
<feature type="site" description="Important for catalytic activity" evidence="7">
    <location>
        <position position="223"/>
    </location>
</feature>
<dbReference type="Proteomes" id="UP000177528">
    <property type="component" value="Unassembled WGS sequence"/>
</dbReference>
<accession>A0A1G1X401</accession>
<dbReference type="InterPro" id="IPR003770">
    <property type="entry name" value="MLTG-like"/>
</dbReference>
<dbReference type="PANTHER" id="PTHR30518">
    <property type="entry name" value="ENDOLYTIC MUREIN TRANSGLYCOSYLASE"/>
    <property type="match status" value="1"/>
</dbReference>
<dbReference type="GO" id="GO:0008932">
    <property type="term" value="F:lytic endotransglycosylase activity"/>
    <property type="evidence" value="ECO:0007669"/>
    <property type="project" value="UniProtKB-UniRule"/>
</dbReference>
<dbReference type="EC" id="4.2.2.29" evidence="7"/>
<dbReference type="CDD" id="cd08010">
    <property type="entry name" value="MltG_like"/>
    <property type="match status" value="1"/>
</dbReference>
<dbReference type="Gene3D" id="3.30.1490.480">
    <property type="entry name" value="Endolytic murein transglycosylase"/>
    <property type="match status" value="1"/>
</dbReference>
<comment type="caution">
    <text evidence="8">The sequence shown here is derived from an EMBL/GenBank/DDBJ whole genome shotgun (WGS) entry which is preliminary data.</text>
</comment>
<feature type="transmembrane region" description="Helical" evidence="7">
    <location>
        <begin position="10"/>
        <end position="29"/>
    </location>
</feature>
<dbReference type="NCBIfam" id="TIGR00247">
    <property type="entry name" value="endolytic transglycosylase MltG"/>
    <property type="match status" value="1"/>
</dbReference>
<sequence length="334" mass="37592">MIAITNKKKFIVNIIIVVIIALVAFRLVWGSGEIQKAGDIEIAQGAKAADVWRMLVNEGYSDRTIPWKYFGRDDNAAAKIQAGTYHLEQGEKVSLVLSRFVRGETKSNEQSVTFPEGFTEKQIAARIADRQGVVVKDFLQESTPAQFAEKFPFLLNLPKSRTLEGYLFPDTYRLAKDDVPKDVIVRMLANFNAKVTQELRDEAKAQNRTLDEIVIMASIIEKEVQSAEDMALVSGVLWKRIDDNEGLYADATLEYIVNKDGELTVGDLLKDTPYNTRKYRGLPPGPISNPGLSAILAAIRPQKSDYYYYLTTKEGKTIFAKTNDEHNRNKAKYL</sequence>
<protein>
    <recommendedName>
        <fullName evidence="7">Endolytic murein transglycosylase</fullName>
        <ecNumber evidence="7">4.2.2.29</ecNumber>
    </recommendedName>
    <alternativeName>
        <fullName evidence="7">Peptidoglycan lytic transglycosylase</fullName>
    </alternativeName>
    <alternativeName>
        <fullName evidence="7">Peptidoglycan polymerization terminase</fullName>
    </alternativeName>
</protein>
<keyword evidence="1 7" id="KW-1003">Cell membrane</keyword>
<evidence type="ECO:0000256" key="3">
    <source>
        <dbReference type="ARBA" id="ARBA00022989"/>
    </source>
</evidence>
<dbReference type="PANTHER" id="PTHR30518:SF2">
    <property type="entry name" value="ENDOLYTIC MUREIN TRANSGLYCOSYLASE"/>
    <property type="match status" value="1"/>
</dbReference>
<dbReference type="Pfam" id="PF02618">
    <property type="entry name" value="YceG"/>
    <property type="match status" value="1"/>
</dbReference>
<name>A0A1G1X401_9BACT</name>
<reference evidence="8 9" key="1">
    <citation type="journal article" date="2016" name="Nat. Commun.">
        <title>Thousands of microbial genomes shed light on interconnected biogeochemical processes in an aquifer system.</title>
        <authorList>
            <person name="Anantharaman K."/>
            <person name="Brown C.T."/>
            <person name="Hug L.A."/>
            <person name="Sharon I."/>
            <person name="Castelle C.J."/>
            <person name="Probst A.J."/>
            <person name="Thomas B.C."/>
            <person name="Singh A."/>
            <person name="Wilkins M.J."/>
            <person name="Karaoz U."/>
            <person name="Brodie E.L."/>
            <person name="Williams K.H."/>
            <person name="Hubbard S.S."/>
            <person name="Banfield J.F."/>
        </authorList>
    </citation>
    <scope>NUCLEOTIDE SEQUENCE [LARGE SCALE GENOMIC DNA]</scope>
</reference>